<dbReference type="FunFam" id="2.40.10.10:FF:000074">
    <property type="entry name" value="glyoxysomal processing protease, glyoxysomal-like"/>
    <property type="match status" value="1"/>
</dbReference>
<evidence type="ECO:0008006" key="4">
    <source>
        <dbReference type="Google" id="ProtNLM"/>
    </source>
</evidence>
<evidence type="ECO:0000313" key="2">
    <source>
        <dbReference type="EMBL" id="KAK3023028.1"/>
    </source>
</evidence>
<dbReference type="Gene3D" id="2.40.10.10">
    <property type="entry name" value="Trypsin-like serine proteases"/>
    <property type="match status" value="3"/>
</dbReference>
<dbReference type="EMBL" id="JAVXUP010000681">
    <property type="protein sequence ID" value="KAK3023028.1"/>
    <property type="molecule type" value="Genomic_DNA"/>
</dbReference>
<dbReference type="GO" id="GO:0004252">
    <property type="term" value="F:serine-type endopeptidase activity"/>
    <property type="evidence" value="ECO:0007669"/>
    <property type="project" value="InterPro"/>
</dbReference>
<proteinExistence type="predicted"/>
<dbReference type="Pfam" id="PF13365">
    <property type="entry name" value="Trypsin_2"/>
    <property type="match status" value="1"/>
</dbReference>
<dbReference type="SUPFAM" id="SSF50494">
    <property type="entry name" value="Trypsin-like serine proteases"/>
    <property type="match status" value="2"/>
</dbReference>
<evidence type="ECO:0000313" key="3">
    <source>
        <dbReference type="Proteomes" id="UP001188597"/>
    </source>
</evidence>
<dbReference type="PANTHER" id="PTHR21004">
    <property type="entry name" value="SERINE PROTEASE-RELATED"/>
    <property type="match status" value="1"/>
</dbReference>
<dbReference type="Proteomes" id="UP001188597">
    <property type="component" value="Unassembled WGS sequence"/>
</dbReference>
<sequence>MGLPEIVDVARNFSVMVRVQGPLCLILPGFPNLPLISGPKGPEDAKTCFPPLQEGCDPRISTSLNFLSLNRLLYSLLLCACVSSGKTTLSASGVLLPKQNCRDIDTQSLVMTVASVIEPFLSLQQRENMSEHAKHELIPGSQIDVMVEGKMGVERITELEEKEDPNWLSAQLLTLVNIPESAVAVQSLIDASSGSSEHGWEVGWSLTSYSNSSQPLMGALRTQVQQPSLWTQGQMIGRESSNPSLMGKATTRIAILKVSSVLCEGLPNIRMSPHYKRGDILMAMGSPFGVLSPVHFFNSISVGLIANCYPAGSSNRSLLMADIRCLPGMEGGVVYGKNAELIGILARPIRQKTSGAEIQLVIPWEAIATACSEFLQECQNAQKGFRSCTGNLNADRKACLPDNLDLDGSVNYTYEHPSFDSHTVSPLDKAMASVCLVTVGGGVWATGVLLNNQGLILTNAHLLEPWRFSKTAANGENCGTKSDEIFIPSNRSTPHGHEIFGGSRRGQDLLPTKLKTAEESVDDEQRRYKSSSANIRQSIRVRLDHTEPWTWCDARVVYVSKGSLDIALLQLEFVPEMLCPMVAEFTCPSQGSKAYVIGHGLFGPRCDFFPSACLGVVAKVVKTKRPPAQQSSRGENGPKHIPVMIETTASVHPGGSGGAVVNSDGRMIGLVTSNARHGGGTVIPHLNFSIPCAALEPIFKFSKDTQNFSLLEDLDQPNEHLSAIWALMPPLSPKPGPSLPLMPPVLLGDSNKDVKGSRFAKFISERQELMKSRLDKEEGVSTKFIPRSDRSGEGGGGVGGTAAKSIIGPSGKSGVSLERDMGDSSGYKDYVAGLLAGVATVITGHPFDTVKVCPYVPPFLSNSYFRARTHTQRHLNPQYTRIHRLTTFGFV</sequence>
<dbReference type="InterPro" id="IPR043504">
    <property type="entry name" value="Peptidase_S1_PA_chymotrypsin"/>
</dbReference>
<evidence type="ECO:0000256" key="1">
    <source>
        <dbReference type="SAM" id="MobiDB-lite"/>
    </source>
</evidence>
<dbReference type="InterPro" id="IPR009003">
    <property type="entry name" value="Peptidase_S1_PA"/>
</dbReference>
<accession>A0AA88WAP8</accession>
<reference evidence="2" key="1">
    <citation type="submission" date="2022-12" db="EMBL/GenBank/DDBJ databases">
        <title>Draft genome assemblies for two species of Escallonia (Escalloniales).</title>
        <authorList>
            <person name="Chanderbali A."/>
            <person name="Dervinis C."/>
            <person name="Anghel I."/>
            <person name="Soltis D."/>
            <person name="Soltis P."/>
            <person name="Zapata F."/>
        </authorList>
    </citation>
    <scope>NUCLEOTIDE SEQUENCE</scope>
    <source>
        <strain evidence="2">UCBG64.0493</strain>
        <tissue evidence="2">Leaf</tissue>
    </source>
</reference>
<keyword evidence="3" id="KW-1185">Reference proteome</keyword>
<organism evidence="2 3">
    <name type="scientific">Escallonia herrerae</name>
    <dbReference type="NCBI Taxonomy" id="1293975"/>
    <lineage>
        <taxon>Eukaryota</taxon>
        <taxon>Viridiplantae</taxon>
        <taxon>Streptophyta</taxon>
        <taxon>Embryophyta</taxon>
        <taxon>Tracheophyta</taxon>
        <taxon>Spermatophyta</taxon>
        <taxon>Magnoliopsida</taxon>
        <taxon>eudicotyledons</taxon>
        <taxon>Gunneridae</taxon>
        <taxon>Pentapetalae</taxon>
        <taxon>asterids</taxon>
        <taxon>campanulids</taxon>
        <taxon>Escalloniales</taxon>
        <taxon>Escalloniaceae</taxon>
        <taxon>Escallonia</taxon>
    </lineage>
</organism>
<dbReference type="AlphaFoldDB" id="A0AA88WAP8"/>
<protein>
    <recommendedName>
        <fullName evidence="4">Glyoxysomal processing protease, glyoxysomal</fullName>
    </recommendedName>
</protein>
<dbReference type="GO" id="GO:0016485">
    <property type="term" value="P:protein processing"/>
    <property type="evidence" value="ECO:0007669"/>
    <property type="project" value="InterPro"/>
</dbReference>
<feature type="region of interest" description="Disordered" evidence="1">
    <location>
        <begin position="784"/>
        <end position="805"/>
    </location>
</feature>
<gene>
    <name evidence="2" type="ORF">RJ639_044818</name>
</gene>
<comment type="caution">
    <text evidence="2">The sequence shown here is derived from an EMBL/GenBank/DDBJ whole genome shotgun (WGS) entry which is preliminary data.</text>
</comment>
<dbReference type="PANTHER" id="PTHR21004:SF0">
    <property type="entry name" value="PEROXISOMAL LEADER PEPTIDE-PROCESSING PROTEASE"/>
    <property type="match status" value="1"/>
</dbReference>
<dbReference type="GO" id="GO:0005777">
    <property type="term" value="C:peroxisome"/>
    <property type="evidence" value="ECO:0007669"/>
    <property type="project" value="InterPro"/>
</dbReference>
<dbReference type="InterPro" id="IPR039245">
    <property type="entry name" value="TYSND1/DEG15"/>
</dbReference>
<dbReference type="FunFam" id="2.40.10.10:FF:000096">
    <property type="entry name" value="Glyoxysomal processing protease glyoxysomal"/>
    <property type="match status" value="1"/>
</dbReference>
<name>A0AA88WAP8_9ASTE</name>